<protein>
    <submittedName>
        <fullName evidence="2">Uncharacterized protein</fullName>
    </submittedName>
</protein>
<feature type="chain" id="PRO_5033042703" evidence="1">
    <location>
        <begin position="29"/>
        <end position="251"/>
    </location>
</feature>
<comment type="caution">
    <text evidence="2">The sequence shown here is derived from an EMBL/GenBank/DDBJ whole genome shotgun (WGS) entry which is preliminary data.</text>
</comment>
<evidence type="ECO:0000313" key="2">
    <source>
        <dbReference type="EMBL" id="NUU61929.1"/>
    </source>
</evidence>
<dbReference type="EMBL" id="JABWCS010000212">
    <property type="protein sequence ID" value="NUU61929.1"/>
    <property type="molecule type" value="Genomic_DNA"/>
</dbReference>
<feature type="signal peptide" evidence="1">
    <location>
        <begin position="1"/>
        <end position="28"/>
    </location>
</feature>
<dbReference type="AlphaFoldDB" id="A0A850EQB2"/>
<reference evidence="2" key="1">
    <citation type="submission" date="2020-06" db="EMBL/GenBank/DDBJ databases">
        <title>Paenibacillus sp. nov., isolated from soil.</title>
        <authorList>
            <person name="Seo Y.L."/>
        </authorList>
    </citation>
    <scope>NUCLEOTIDE SEQUENCE [LARGE SCALE GENOMIC DNA]</scope>
    <source>
        <strain evidence="2">JW14</strain>
    </source>
</reference>
<evidence type="ECO:0000256" key="1">
    <source>
        <dbReference type="SAM" id="SignalP"/>
    </source>
</evidence>
<keyword evidence="3" id="KW-1185">Reference proteome</keyword>
<accession>A0A850EQB2</accession>
<name>A0A850EQB2_9BACL</name>
<keyword evidence="1" id="KW-0732">Signal</keyword>
<organism evidence="2 3">
    <name type="scientific">Paenibacillus agri</name>
    <dbReference type="NCBI Taxonomy" id="2744309"/>
    <lineage>
        <taxon>Bacteria</taxon>
        <taxon>Bacillati</taxon>
        <taxon>Bacillota</taxon>
        <taxon>Bacilli</taxon>
        <taxon>Bacillales</taxon>
        <taxon>Paenibacillaceae</taxon>
        <taxon>Paenibacillus</taxon>
    </lineage>
</organism>
<sequence>MNYSLKFKNVALSALLISAISVPVIANANSTANIKDTKNDTSAAVQPLKATTAAFTMANPLELAKKYAPETVSEWEAVLEKYKEVLPMAILVDASSAQNNSEIPALPALKEGETVNISKGTLKNVDGVKIQLPVKSEDAKSNQTVAVSPKTAEGEKLTWTEVTIPAQAIATGDAKVVGNVEGVPASKAVKLDAAFPVAAIENNAFFNAQINLNDAVATKDAAKIKDALAELLKQYKAEVKVTNSEKAQPQE</sequence>
<evidence type="ECO:0000313" key="3">
    <source>
        <dbReference type="Proteomes" id="UP000564806"/>
    </source>
</evidence>
<dbReference type="RefSeq" id="WP_175372434.1">
    <property type="nucleotide sequence ID" value="NZ_JABWCS010000212.1"/>
</dbReference>
<gene>
    <name evidence="2" type="ORF">HPT30_16415</name>
</gene>
<proteinExistence type="predicted"/>
<dbReference type="Proteomes" id="UP000564806">
    <property type="component" value="Unassembled WGS sequence"/>
</dbReference>